<evidence type="ECO:0000313" key="4">
    <source>
        <dbReference type="EMBL" id="CAH7682313.1"/>
    </source>
</evidence>
<dbReference type="EMBL" id="CALTRL010004007">
    <property type="protein sequence ID" value="CAH7682313.1"/>
    <property type="molecule type" value="Genomic_DNA"/>
</dbReference>
<reference evidence="4" key="1">
    <citation type="submission" date="2022-06" db="EMBL/GenBank/DDBJ databases">
        <authorList>
            <consortium name="SYNGENTA / RWTH Aachen University"/>
        </authorList>
    </citation>
    <scope>NUCLEOTIDE SEQUENCE</scope>
</reference>
<dbReference type="Proteomes" id="UP001153365">
    <property type="component" value="Unassembled WGS sequence"/>
</dbReference>
<sequence length="207" mass="24243">MITWRASDYYKGVQRWADRNDEAHVRDYKIREANRASRQDKEDAYAEYRTRQRRKEHEHDFNLASQAVSRLNMDPLLPQSSSARYQTKAEAQAAQNAALESEARFKSLNRDLEDNLRREQGVSSSLSLVNNALAAEAAKAQSKAAELLRLKEIQEGICNRDRLIANSLIMNQERRIMEQQERLERLRLRVTLNEISRRAILRDSRDW</sequence>
<dbReference type="AlphaFoldDB" id="A0AAV0B9E5"/>
<feature type="coiled-coil region" evidence="1">
    <location>
        <begin position="91"/>
        <end position="189"/>
    </location>
</feature>
<evidence type="ECO:0000256" key="2">
    <source>
        <dbReference type="SAM" id="MobiDB-lite"/>
    </source>
</evidence>
<keyword evidence="5" id="KW-1185">Reference proteome</keyword>
<feature type="region of interest" description="Disordered" evidence="2">
    <location>
        <begin position="35"/>
        <end position="58"/>
    </location>
</feature>
<evidence type="ECO:0000313" key="5">
    <source>
        <dbReference type="Proteomes" id="UP001153365"/>
    </source>
</evidence>
<comment type="caution">
    <text evidence="4">The sequence shown here is derived from an EMBL/GenBank/DDBJ whole genome shotgun (WGS) entry which is preliminary data.</text>
</comment>
<accession>A0AAV0B9E5</accession>
<proteinExistence type="predicted"/>
<dbReference type="EMBL" id="CALTRL010002291">
    <property type="protein sequence ID" value="CAH7675294.1"/>
    <property type="molecule type" value="Genomic_DNA"/>
</dbReference>
<evidence type="ECO:0000256" key="1">
    <source>
        <dbReference type="SAM" id="Coils"/>
    </source>
</evidence>
<name>A0AAV0B9E5_PHAPC</name>
<keyword evidence="1" id="KW-0175">Coiled coil</keyword>
<evidence type="ECO:0000313" key="3">
    <source>
        <dbReference type="EMBL" id="CAH7675294.1"/>
    </source>
</evidence>
<protein>
    <submittedName>
        <fullName evidence="4">Uncharacterized protein</fullName>
    </submittedName>
</protein>
<organism evidence="4 5">
    <name type="scientific">Phakopsora pachyrhizi</name>
    <name type="common">Asian soybean rust disease fungus</name>
    <dbReference type="NCBI Taxonomy" id="170000"/>
    <lineage>
        <taxon>Eukaryota</taxon>
        <taxon>Fungi</taxon>
        <taxon>Dikarya</taxon>
        <taxon>Basidiomycota</taxon>
        <taxon>Pucciniomycotina</taxon>
        <taxon>Pucciniomycetes</taxon>
        <taxon>Pucciniales</taxon>
        <taxon>Phakopsoraceae</taxon>
        <taxon>Phakopsora</taxon>
    </lineage>
</organism>
<gene>
    <name evidence="3" type="ORF">PPACK8108_LOCUS10276</name>
    <name evidence="4" type="ORF">PPACK8108_LOCUS15161</name>
</gene>